<dbReference type="CDD" id="cd02208">
    <property type="entry name" value="cupin_RmlC-like"/>
    <property type="match status" value="1"/>
</dbReference>
<dbReference type="Gene3D" id="2.60.120.10">
    <property type="entry name" value="Jelly Rolls"/>
    <property type="match status" value="1"/>
</dbReference>
<protein>
    <submittedName>
        <fullName evidence="3">Cupin domain-containing protein</fullName>
    </submittedName>
</protein>
<dbReference type="InterPro" id="IPR014710">
    <property type="entry name" value="RmlC-like_jellyroll"/>
</dbReference>
<dbReference type="Gene3D" id="1.10.10.60">
    <property type="entry name" value="Homeodomain-like"/>
    <property type="match status" value="1"/>
</dbReference>
<feature type="domain" description="Cupin type-2" evidence="2">
    <location>
        <begin position="28"/>
        <end position="87"/>
    </location>
</feature>
<keyword evidence="1" id="KW-0238">DNA-binding</keyword>
<evidence type="ECO:0000313" key="3">
    <source>
        <dbReference type="EMBL" id="MCV9885349.1"/>
    </source>
</evidence>
<dbReference type="RefSeq" id="WP_264142144.1">
    <property type="nucleotide sequence ID" value="NZ_JAOYEY010000031.1"/>
</dbReference>
<evidence type="ECO:0000256" key="1">
    <source>
        <dbReference type="ARBA" id="ARBA00023125"/>
    </source>
</evidence>
<evidence type="ECO:0000259" key="2">
    <source>
        <dbReference type="Pfam" id="PF07883"/>
    </source>
</evidence>
<dbReference type="EMBL" id="JAOYEY010000031">
    <property type="protein sequence ID" value="MCV9885349.1"/>
    <property type="molecule type" value="Genomic_DNA"/>
</dbReference>
<accession>A0ABT3DE66</accession>
<dbReference type="InterPro" id="IPR037923">
    <property type="entry name" value="HTH-like"/>
</dbReference>
<comment type="caution">
    <text evidence="3">The sequence shown here is derived from an EMBL/GenBank/DDBJ whole genome shotgun (WGS) entry which is preliminary data.</text>
</comment>
<gene>
    <name evidence="3" type="ORF">OIH86_06765</name>
</gene>
<dbReference type="Pfam" id="PF07883">
    <property type="entry name" value="Cupin_2"/>
    <property type="match status" value="1"/>
</dbReference>
<proteinExistence type="predicted"/>
<evidence type="ECO:0000313" key="4">
    <source>
        <dbReference type="Proteomes" id="UP001526147"/>
    </source>
</evidence>
<dbReference type="PANTHER" id="PTHR43280">
    <property type="entry name" value="ARAC-FAMILY TRANSCRIPTIONAL REGULATOR"/>
    <property type="match status" value="1"/>
</dbReference>
<reference evidence="3 4" key="1">
    <citation type="submission" date="2022-10" db="EMBL/GenBank/DDBJ databases">
        <title>Draft genome assembly of moderately radiation resistant bacterium Metabacillus halosaccharovorans.</title>
        <authorList>
            <person name="Pal S."/>
            <person name="Gopinathan A."/>
        </authorList>
    </citation>
    <scope>NUCLEOTIDE SEQUENCE [LARGE SCALE GENOMIC DNA]</scope>
    <source>
        <strain evidence="3 4">VITHBRA001</strain>
    </source>
</reference>
<dbReference type="SUPFAM" id="SSF51215">
    <property type="entry name" value="Regulatory protein AraC"/>
    <property type="match status" value="1"/>
</dbReference>
<dbReference type="InterPro" id="IPR013096">
    <property type="entry name" value="Cupin_2"/>
</dbReference>
<keyword evidence="4" id="KW-1185">Reference proteome</keyword>
<dbReference type="PANTHER" id="PTHR43280:SF28">
    <property type="entry name" value="HTH-TYPE TRANSCRIPTIONAL ACTIVATOR RHAS"/>
    <property type="match status" value="1"/>
</dbReference>
<name>A0ABT3DE66_9BACI</name>
<organism evidence="3 4">
    <name type="scientific">Metabacillus halosaccharovorans</name>
    <dbReference type="NCBI Taxonomy" id="930124"/>
    <lineage>
        <taxon>Bacteria</taxon>
        <taxon>Bacillati</taxon>
        <taxon>Bacillota</taxon>
        <taxon>Bacilli</taxon>
        <taxon>Bacillales</taxon>
        <taxon>Bacillaceae</taxon>
        <taxon>Metabacillus</taxon>
    </lineage>
</organism>
<dbReference type="Proteomes" id="UP001526147">
    <property type="component" value="Unassembled WGS sequence"/>
</dbReference>
<sequence>MDYKYELVKADDDLPIKVILHTSDEEIYIPRHWHEDIEISYVLTGKIDQIYTDGKEYESSEGDIVVINSNSIHSFSVTTGKNRKAVTIFIRYEFLKAIYENYDQIVFTCNSTHEKDSSRIKKLKNLRTLLNEILVHYFNKEHDPLAHINLTGLAYQLIYQLLHDFKEEKKNSPTIKTNKYLERLTLITNYIKKHYNQNLAIDHLAAHFNLSSEYFSRFFSNISV</sequence>